<evidence type="ECO:0000313" key="3">
    <source>
        <dbReference type="Proteomes" id="UP000231530"/>
    </source>
</evidence>
<organism evidence="2 3">
    <name type="scientific">Candidatus Magasanikbacteria bacterium CG10_big_fil_rev_8_21_14_0_10_42_10</name>
    <dbReference type="NCBI Taxonomy" id="1974649"/>
    <lineage>
        <taxon>Bacteria</taxon>
        <taxon>Candidatus Magasanikiibacteriota</taxon>
    </lineage>
</organism>
<evidence type="ECO:0000313" key="2">
    <source>
        <dbReference type="EMBL" id="PIR76337.1"/>
    </source>
</evidence>
<dbReference type="Proteomes" id="UP000231530">
    <property type="component" value="Unassembled WGS sequence"/>
</dbReference>
<name>A0A2H0TY75_9BACT</name>
<evidence type="ECO:0000256" key="1">
    <source>
        <dbReference type="SAM" id="MobiDB-lite"/>
    </source>
</evidence>
<feature type="non-terminal residue" evidence="2">
    <location>
        <position position="56"/>
    </location>
</feature>
<comment type="caution">
    <text evidence="2">The sequence shown here is derived from an EMBL/GenBank/DDBJ whole genome shotgun (WGS) entry which is preliminary data.</text>
</comment>
<feature type="compositionally biased region" description="Polar residues" evidence="1">
    <location>
        <begin position="7"/>
        <end position="20"/>
    </location>
</feature>
<dbReference type="AlphaFoldDB" id="A0A2H0TY75"/>
<feature type="region of interest" description="Disordered" evidence="1">
    <location>
        <begin position="1"/>
        <end position="20"/>
    </location>
</feature>
<feature type="compositionally biased region" description="Basic and acidic residues" evidence="1">
    <location>
        <begin position="43"/>
        <end position="56"/>
    </location>
</feature>
<sequence length="56" mass="6436">MYAWVEESNSTTETKLGGSQETKTTYTYTKKWVDSVPNSSNFKVKEGHINPSKKYE</sequence>
<dbReference type="EMBL" id="PFBY01000031">
    <property type="protein sequence ID" value="PIR76337.1"/>
    <property type="molecule type" value="Genomic_DNA"/>
</dbReference>
<proteinExistence type="predicted"/>
<feature type="region of interest" description="Disordered" evidence="1">
    <location>
        <begin position="37"/>
        <end position="56"/>
    </location>
</feature>
<reference evidence="3" key="1">
    <citation type="submission" date="2017-09" db="EMBL/GenBank/DDBJ databases">
        <title>Depth-based differentiation of microbial function through sediment-hosted aquifers and enrichment of novel symbionts in the deep terrestrial subsurface.</title>
        <authorList>
            <person name="Probst A.J."/>
            <person name="Ladd B."/>
            <person name="Jarett J.K."/>
            <person name="Geller-Mcgrath D.E."/>
            <person name="Sieber C.M.K."/>
            <person name="Emerson J.B."/>
            <person name="Anantharaman K."/>
            <person name="Thomas B.C."/>
            <person name="Malmstrom R."/>
            <person name="Stieglmeier M."/>
            <person name="Klingl A."/>
            <person name="Woyke T."/>
            <person name="Ryan C.M."/>
            <person name="Banfield J.F."/>
        </authorList>
    </citation>
    <scope>NUCLEOTIDE SEQUENCE [LARGE SCALE GENOMIC DNA]</scope>
</reference>
<dbReference type="InterPro" id="IPR012430">
    <property type="entry name" value="TMEM43_fam"/>
</dbReference>
<accession>A0A2H0TY75</accession>
<dbReference type="Pfam" id="PF07787">
    <property type="entry name" value="TMEM43"/>
    <property type="match status" value="1"/>
</dbReference>
<gene>
    <name evidence="2" type="ORF">COU32_02535</name>
</gene>
<protein>
    <submittedName>
        <fullName evidence="2">Uncharacterized protein</fullName>
    </submittedName>
</protein>